<dbReference type="EMBL" id="CAVNYO010000417">
    <property type="protein sequence ID" value="CAK5276992.1"/>
    <property type="molecule type" value="Genomic_DNA"/>
</dbReference>
<dbReference type="Proteomes" id="UP001295794">
    <property type="component" value="Unassembled WGS sequence"/>
</dbReference>
<comment type="caution">
    <text evidence="2">The sequence shown here is derived from an EMBL/GenBank/DDBJ whole genome shotgun (WGS) entry which is preliminary data.</text>
</comment>
<name>A0AAD2JWU4_9AGAR</name>
<sequence length="191" mass="20493">MSVRYVHMRPPSLTDSPTHLPALLPLATSSPPNSASSSLSSSAESEFARFSPKTLCLIDGADPVTIGRASAKRGSGRTDELDNGFLTVPRGKTALGSQHAMVCVRNGVLYIAMKERDGLILNDAGEGHARLLNPFSEFYPLESNSRVRLGVNGATSVPFLVDIIFEIDESDVWSGVSKKRFIRPLPTSPGP</sequence>
<dbReference type="EMBL" id="CAVNYO010000108">
    <property type="protein sequence ID" value="CAK5266262.1"/>
    <property type="molecule type" value="Genomic_DNA"/>
</dbReference>
<evidence type="ECO:0000313" key="3">
    <source>
        <dbReference type="EMBL" id="CAK5276992.1"/>
    </source>
</evidence>
<accession>A0AAD2JWU4</accession>
<evidence type="ECO:0000256" key="1">
    <source>
        <dbReference type="SAM" id="MobiDB-lite"/>
    </source>
</evidence>
<evidence type="ECO:0000313" key="4">
    <source>
        <dbReference type="Proteomes" id="UP001295794"/>
    </source>
</evidence>
<dbReference type="AlphaFoldDB" id="A0AAD2JWU4"/>
<keyword evidence="4" id="KW-1185">Reference proteome</keyword>
<proteinExistence type="predicted"/>
<feature type="compositionally biased region" description="Low complexity" evidence="1">
    <location>
        <begin position="16"/>
        <end position="40"/>
    </location>
</feature>
<gene>
    <name evidence="3" type="ORF">MYCIT1_LOCUS25728</name>
    <name evidence="2" type="ORF">MYCIT1_LOCUS7917</name>
</gene>
<feature type="region of interest" description="Disordered" evidence="1">
    <location>
        <begin position="1"/>
        <end position="40"/>
    </location>
</feature>
<organism evidence="2 4">
    <name type="scientific">Mycena citricolor</name>
    <dbReference type="NCBI Taxonomy" id="2018698"/>
    <lineage>
        <taxon>Eukaryota</taxon>
        <taxon>Fungi</taxon>
        <taxon>Dikarya</taxon>
        <taxon>Basidiomycota</taxon>
        <taxon>Agaricomycotina</taxon>
        <taxon>Agaricomycetes</taxon>
        <taxon>Agaricomycetidae</taxon>
        <taxon>Agaricales</taxon>
        <taxon>Marasmiineae</taxon>
        <taxon>Mycenaceae</taxon>
        <taxon>Mycena</taxon>
    </lineage>
</organism>
<evidence type="ECO:0000313" key="2">
    <source>
        <dbReference type="EMBL" id="CAK5266262.1"/>
    </source>
</evidence>
<evidence type="ECO:0008006" key="5">
    <source>
        <dbReference type="Google" id="ProtNLM"/>
    </source>
</evidence>
<protein>
    <recommendedName>
        <fullName evidence="5">FHA domain-containing protein</fullName>
    </recommendedName>
</protein>
<reference evidence="2" key="1">
    <citation type="submission" date="2023-11" db="EMBL/GenBank/DDBJ databases">
        <authorList>
            <person name="De Vega J J."/>
            <person name="De Vega J J."/>
        </authorList>
    </citation>
    <scope>NUCLEOTIDE SEQUENCE</scope>
</reference>